<gene>
    <name evidence="2" type="ORF">IRI77_00230</name>
</gene>
<dbReference type="InterPro" id="IPR036390">
    <property type="entry name" value="WH_DNA-bd_sf"/>
</dbReference>
<dbReference type="InterPro" id="IPR052509">
    <property type="entry name" value="Metal_resp_DNA-bind_regulator"/>
</dbReference>
<keyword evidence="3" id="KW-1185">Reference proteome</keyword>
<evidence type="ECO:0000313" key="3">
    <source>
        <dbReference type="Proteomes" id="UP000593892"/>
    </source>
</evidence>
<organism evidence="2 3">
    <name type="scientific">Paludibaculum fermentans</name>
    <dbReference type="NCBI Taxonomy" id="1473598"/>
    <lineage>
        <taxon>Bacteria</taxon>
        <taxon>Pseudomonadati</taxon>
        <taxon>Acidobacteriota</taxon>
        <taxon>Terriglobia</taxon>
        <taxon>Bryobacterales</taxon>
        <taxon>Bryobacteraceae</taxon>
        <taxon>Paludibaculum</taxon>
    </lineage>
</organism>
<dbReference type="KEGG" id="pfer:IRI77_00230"/>
<dbReference type="Pfam" id="PF03551">
    <property type="entry name" value="PadR"/>
    <property type="match status" value="1"/>
</dbReference>
<sequence>MAKLELVPGTLILLVLRVLEAGPLHGYAIAQRIGQLSQDALQVEEGSLYPALQKMLMKGWVESEWGLSDTKRRVRSYSLTAAGRKQLAIERAGYDDVTRAIQSVLKLA</sequence>
<dbReference type="Gene3D" id="1.10.10.10">
    <property type="entry name" value="Winged helix-like DNA-binding domain superfamily/Winged helix DNA-binding domain"/>
    <property type="match status" value="1"/>
</dbReference>
<reference evidence="2 3" key="1">
    <citation type="submission" date="2020-10" db="EMBL/GenBank/DDBJ databases">
        <title>Complete genome sequence of Paludibaculum fermentans P105T, a facultatively anaerobic acidobacterium capable of dissimilatory Fe(III) reduction.</title>
        <authorList>
            <person name="Dedysh S.N."/>
            <person name="Beletsky A.V."/>
            <person name="Kulichevskaya I.S."/>
            <person name="Mardanov A.V."/>
            <person name="Ravin N.V."/>
        </authorList>
    </citation>
    <scope>NUCLEOTIDE SEQUENCE [LARGE SCALE GENOMIC DNA]</scope>
    <source>
        <strain evidence="2 3">P105</strain>
    </source>
</reference>
<dbReference type="EMBL" id="CP063849">
    <property type="protein sequence ID" value="QOY88427.1"/>
    <property type="molecule type" value="Genomic_DNA"/>
</dbReference>
<evidence type="ECO:0000313" key="2">
    <source>
        <dbReference type="EMBL" id="QOY88427.1"/>
    </source>
</evidence>
<dbReference type="PANTHER" id="PTHR33169:SF14">
    <property type="entry name" value="TRANSCRIPTIONAL REGULATOR RV3488"/>
    <property type="match status" value="1"/>
</dbReference>
<dbReference type="RefSeq" id="WP_194450089.1">
    <property type="nucleotide sequence ID" value="NZ_CP063849.1"/>
</dbReference>
<evidence type="ECO:0000259" key="1">
    <source>
        <dbReference type="Pfam" id="PF03551"/>
    </source>
</evidence>
<name>A0A7S7NRE6_PALFE</name>
<protein>
    <submittedName>
        <fullName evidence="2">PadR family transcriptional regulator</fullName>
    </submittedName>
</protein>
<proteinExistence type="predicted"/>
<dbReference type="PANTHER" id="PTHR33169">
    <property type="entry name" value="PADR-FAMILY TRANSCRIPTIONAL REGULATOR"/>
    <property type="match status" value="1"/>
</dbReference>
<dbReference type="Proteomes" id="UP000593892">
    <property type="component" value="Chromosome"/>
</dbReference>
<dbReference type="InterPro" id="IPR005149">
    <property type="entry name" value="Tscrpt_reg_PadR_N"/>
</dbReference>
<dbReference type="AlphaFoldDB" id="A0A7S7NRE6"/>
<dbReference type="NCBIfam" id="TIGR03433">
    <property type="entry name" value="padR_acidobact"/>
    <property type="match status" value="1"/>
</dbReference>
<feature type="domain" description="Transcription regulator PadR N-terminal" evidence="1">
    <location>
        <begin position="15"/>
        <end position="88"/>
    </location>
</feature>
<dbReference type="InterPro" id="IPR017799">
    <property type="entry name" value="Tscrpt_reg_PadR_acidobac-type"/>
</dbReference>
<accession>A0A7S7NRE6</accession>
<dbReference type="InterPro" id="IPR036388">
    <property type="entry name" value="WH-like_DNA-bd_sf"/>
</dbReference>
<dbReference type="SUPFAM" id="SSF46785">
    <property type="entry name" value="Winged helix' DNA-binding domain"/>
    <property type="match status" value="1"/>
</dbReference>